<evidence type="ECO:0000259" key="1">
    <source>
        <dbReference type="Pfam" id="PF00027"/>
    </source>
</evidence>
<reference evidence="2" key="2">
    <citation type="submission" date="2020-09" db="EMBL/GenBank/DDBJ databases">
        <authorList>
            <person name="Sun Q."/>
            <person name="Kim S."/>
        </authorList>
    </citation>
    <scope>NUCLEOTIDE SEQUENCE</scope>
    <source>
        <strain evidence="2">KCTC 12710</strain>
    </source>
</reference>
<dbReference type="RefSeq" id="WP_229796801.1">
    <property type="nucleotide sequence ID" value="NZ_BMWZ01000005.1"/>
</dbReference>
<dbReference type="InterPro" id="IPR018490">
    <property type="entry name" value="cNMP-bd_dom_sf"/>
</dbReference>
<reference evidence="2" key="1">
    <citation type="journal article" date="2014" name="Int. J. Syst. Evol. Microbiol.">
        <title>Complete genome sequence of Corynebacterium casei LMG S-19264T (=DSM 44701T), isolated from a smear-ripened cheese.</title>
        <authorList>
            <consortium name="US DOE Joint Genome Institute (JGI-PGF)"/>
            <person name="Walter F."/>
            <person name="Albersmeier A."/>
            <person name="Kalinowski J."/>
            <person name="Ruckert C."/>
        </authorList>
    </citation>
    <scope>NUCLEOTIDE SEQUENCE</scope>
    <source>
        <strain evidence="2">KCTC 12710</strain>
    </source>
</reference>
<proteinExistence type="predicted"/>
<comment type="caution">
    <text evidence="2">The sequence shown here is derived from an EMBL/GenBank/DDBJ whole genome shotgun (WGS) entry which is preliminary data.</text>
</comment>
<accession>A0A918R336</accession>
<name>A0A918R336_9FLAO</name>
<dbReference type="InterPro" id="IPR014710">
    <property type="entry name" value="RmlC-like_jellyroll"/>
</dbReference>
<dbReference type="Proteomes" id="UP000636004">
    <property type="component" value="Unassembled WGS sequence"/>
</dbReference>
<gene>
    <name evidence="2" type="ORF">GCM10007028_24740</name>
</gene>
<dbReference type="AlphaFoldDB" id="A0A918R336"/>
<dbReference type="InterPro" id="IPR000595">
    <property type="entry name" value="cNMP-bd_dom"/>
</dbReference>
<dbReference type="CDD" id="cd00038">
    <property type="entry name" value="CAP_ED"/>
    <property type="match status" value="1"/>
</dbReference>
<dbReference type="EMBL" id="BMWZ01000005">
    <property type="protein sequence ID" value="GGZ85528.1"/>
    <property type="molecule type" value="Genomic_DNA"/>
</dbReference>
<sequence length="194" mass="22926">MDSKMPYSLLKENIKKYVEISNEELDTICSFFKPQIIKKKEFLLTQGDIYKFEGFVIEGCFRVFTIDKKGNENVLYFASKDWWVMDIDSFMNQKPSHLNIQALEDSKVFLIHRTNKLALYESLPIVEKLFRVMSQKALVAWQRRLIRNNTYSARERYLHFTSTYPNIATKLTDKQIASYLGITHEFLSKIKKQA</sequence>
<evidence type="ECO:0000313" key="3">
    <source>
        <dbReference type="Proteomes" id="UP000636004"/>
    </source>
</evidence>
<dbReference type="SUPFAM" id="SSF51206">
    <property type="entry name" value="cAMP-binding domain-like"/>
    <property type="match status" value="1"/>
</dbReference>
<dbReference type="Gene3D" id="2.60.120.10">
    <property type="entry name" value="Jelly Rolls"/>
    <property type="match status" value="1"/>
</dbReference>
<keyword evidence="3" id="KW-1185">Reference proteome</keyword>
<organism evidence="2 3">
    <name type="scientific">Algibacter mikhailovii</name>
    <dbReference type="NCBI Taxonomy" id="425498"/>
    <lineage>
        <taxon>Bacteria</taxon>
        <taxon>Pseudomonadati</taxon>
        <taxon>Bacteroidota</taxon>
        <taxon>Flavobacteriia</taxon>
        <taxon>Flavobacteriales</taxon>
        <taxon>Flavobacteriaceae</taxon>
        <taxon>Algibacter</taxon>
    </lineage>
</organism>
<dbReference type="Pfam" id="PF00027">
    <property type="entry name" value="cNMP_binding"/>
    <property type="match status" value="1"/>
</dbReference>
<protein>
    <submittedName>
        <fullName evidence="2">cAMP-binding protein</fullName>
    </submittedName>
</protein>
<feature type="domain" description="Cyclic nucleotide-binding" evidence="1">
    <location>
        <begin position="37"/>
        <end position="119"/>
    </location>
</feature>
<evidence type="ECO:0000313" key="2">
    <source>
        <dbReference type="EMBL" id="GGZ85528.1"/>
    </source>
</evidence>